<name>A0A8H7ET78_9FUNG</name>
<evidence type="ECO:0000313" key="4">
    <source>
        <dbReference type="Proteomes" id="UP000605846"/>
    </source>
</evidence>
<feature type="region of interest" description="Disordered" evidence="1">
    <location>
        <begin position="326"/>
        <end position="346"/>
    </location>
</feature>
<dbReference type="AlphaFoldDB" id="A0A8H7ET78"/>
<dbReference type="GO" id="GO:0000122">
    <property type="term" value="P:negative regulation of transcription by RNA polymerase II"/>
    <property type="evidence" value="ECO:0007669"/>
    <property type="project" value="TreeGrafter"/>
</dbReference>
<dbReference type="SUPFAM" id="SSF82708">
    <property type="entry name" value="R3H domain"/>
    <property type="match status" value="1"/>
</dbReference>
<dbReference type="GO" id="GO:0000977">
    <property type="term" value="F:RNA polymerase II transcription regulatory region sequence-specific DNA binding"/>
    <property type="evidence" value="ECO:0007669"/>
    <property type="project" value="TreeGrafter"/>
</dbReference>
<feature type="domain" description="R3H" evidence="2">
    <location>
        <begin position="77"/>
        <end position="139"/>
    </location>
</feature>
<feature type="compositionally biased region" description="Polar residues" evidence="1">
    <location>
        <begin position="326"/>
        <end position="337"/>
    </location>
</feature>
<dbReference type="Gene3D" id="3.30.1370.50">
    <property type="entry name" value="R3H-like domain"/>
    <property type="match status" value="1"/>
</dbReference>
<dbReference type="PROSITE" id="PS51061">
    <property type="entry name" value="R3H"/>
    <property type="match status" value="1"/>
</dbReference>
<proteinExistence type="predicted"/>
<dbReference type="Pfam" id="PF01424">
    <property type="entry name" value="R3H"/>
    <property type="match status" value="1"/>
</dbReference>
<dbReference type="InterPro" id="IPR034078">
    <property type="entry name" value="NFX1_fam"/>
</dbReference>
<dbReference type="OrthoDB" id="6512771at2759"/>
<dbReference type="SMART" id="SM00393">
    <property type="entry name" value="R3H"/>
    <property type="match status" value="1"/>
</dbReference>
<evidence type="ECO:0000256" key="1">
    <source>
        <dbReference type="SAM" id="MobiDB-lite"/>
    </source>
</evidence>
<gene>
    <name evidence="3" type="primary">FAP1_2</name>
    <name evidence="3" type="ORF">EC973_002262</name>
</gene>
<organism evidence="3 4">
    <name type="scientific">Apophysomyces ossiformis</name>
    <dbReference type="NCBI Taxonomy" id="679940"/>
    <lineage>
        <taxon>Eukaryota</taxon>
        <taxon>Fungi</taxon>
        <taxon>Fungi incertae sedis</taxon>
        <taxon>Mucoromycota</taxon>
        <taxon>Mucoromycotina</taxon>
        <taxon>Mucoromycetes</taxon>
        <taxon>Mucorales</taxon>
        <taxon>Mucorineae</taxon>
        <taxon>Mucoraceae</taxon>
        <taxon>Apophysomyces</taxon>
    </lineage>
</organism>
<protein>
    <submittedName>
        <fullName evidence="3">FKBP12-associated protein</fullName>
    </submittedName>
</protein>
<evidence type="ECO:0000313" key="3">
    <source>
        <dbReference type="EMBL" id="KAF7730455.1"/>
    </source>
</evidence>
<dbReference type="CDD" id="cd02325">
    <property type="entry name" value="R3H"/>
    <property type="match status" value="1"/>
</dbReference>
<evidence type="ECO:0000259" key="2">
    <source>
        <dbReference type="PROSITE" id="PS51061"/>
    </source>
</evidence>
<reference evidence="3" key="1">
    <citation type="submission" date="2020-01" db="EMBL/GenBank/DDBJ databases">
        <title>Genome Sequencing of Three Apophysomyces-Like Fungal Strains Confirms a Novel Fungal Genus in the Mucoromycota with divergent Burkholderia-like Endosymbiotic Bacteria.</title>
        <authorList>
            <person name="Stajich J.E."/>
            <person name="Macias A.M."/>
            <person name="Carter-House D."/>
            <person name="Lovett B."/>
            <person name="Kasson L.R."/>
            <person name="Berry K."/>
            <person name="Grigoriev I."/>
            <person name="Chang Y."/>
            <person name="Spatafora J."/>
            <person name="Kasson M.T."/>
        </authorList>
    </citation>
    <scope>NUCLEOTIDE SEQUENCE</scope>
    <source>
        <strain evidence="3">NRRL A-21654</strain>
    </source>
</reference>
<dbReference type="InterPro" id="IPR001374">
    <property type="entry name" value="R3H_dom"/>
</dbReference>
<sequence length="346" mass="38604">MLGCGQNSLSIPCNATADSSGSKQTLECNDFCAKVERNRKLAMALDINREDGAGEVPSADDMGYYDDSLRDFYLENPGWCKQAENMLLNFVQSNKPTLYCKPMRSAFRRFIHRYCVHFNVATEAVDPEPQRSVVIRKTIGDCRIPPILLSKAAYDPAANRPPVLQTPEVISVVKTSRQPVNALYLSDLVFGLTQFELDAALRALLEDTKFVTRWMNESDAVVIPTLSNEISIEEKENIVWKLKKTVKSALVEATAARVDCCWIDQTGVVTWSEKPAQKNITTEKTTSSSRGTNTFNALLSVGEDNEWMLVGGDTKKTDDAWAEETSQPQFYPSTNLEMTAPPVHEE</sequence>
<dbReference type="PANTHER" id="PTHR12360:SF12">
    <property type="entry name" value="TRANSCRIPTIONAL REPRESSOR NF-X1"/>
    <property type="match status" value="1"/>
</dbReference>
<dbReference type="Proteomes" id="UP000605846">
    <property type="component" value="Unassembled WGS sequence"/>
</dbReference>
<dbReference type="EMBL" id="JABAYA010000016">
    <property type="protein sequence ID" value="KAF7730455.1"/>
    <property type="molecule type" value="Genomic_DNA"/>
</dbReference>
<dbReference type="InterPro" id="IPR036867">
    <property type="entry name" value="R3H_dom_sf"/>
</dbReference>
<accession>A0A8H7ET78</accession>
<dbReference type="GO" id="GO:0000981">
    <property type="term" value="F:DNA-binding transcription factor activity, RNA polymerase II-specific"/>
    <property type="evidence" value="ECO:0007669"/>
    <property type="project" value="TreeGrafter"/>
</dbReference>
<keyword evidence="4" id="KW-1185">Reference proteome</keyword>
<dbReference type="GO" id="GO:0005634">
    <property type="term" value="C:nucleus"/>
    <property type="evidence" value="ECO:0007669"/>
    <property type="project" value="TreeGrafter"/>
</dbReference>
<dbReference type="PANTHER" id="PTHR12360">
    <property type="entry name" value="NUCLEAR TRANSCRIPTION FACTOR, X-BOX BINDING 1 NFX1"/>
    <property type="match status" value="1"/>
</dbReference>
<comment type="caution">
    <text evidence="3">The sequence shown here is derived from an EMBL/GenBank/DDBJ whole genome shotgun (WGS) entry which is preliminary data.</text>
</comment>